<dbReference type="Pfam" id="PF13302">
    <property type="entry name" value="Acetyltransf_3"/>
    <property type="match status" value="1"/>
</dbReference>
<dbReference type="Proteomes" id="UP000069771">
    <property type="component" value="Chromosome"/>
</dbReference>
<protein>
    <recommendedName>
        <fullName evidence="1">N-acetyltransferase domain-containing protein</fullName>
    </recommendedName>
</protein>
<proteinExistence type="predicted"/>
<dbReference type="GeneID" id="78477637"/>
<evidence type="ECO:0000259" key="1">
    <source>
        <dbReference type="PROSITE" id="PS51186"/>
    </source>
</evidence>
<feature type="domain" description="N-acetyltransferase" evidence="1">
    <location>
        <begin position="7"/>
        <end position="159"/>
    </location>
</feature>
<dbReference type="RefSeq" id="WP_067555788.1">
    <property type="nucleotide sequence ID" value="NZ_CAQPIF010000081.1"/>
</dbReference>
<dbReference type="InterPro" id="IPR016181">
    <property type="entry name" value="Acyl_CoA_acyltransferase"/>
</dbReference>
<dbReference type="OrthoDB" id="9785602at2"/>
<dbReference type="STRING" id="1702221.AALO17_08380"/>
<dbReference type="InterPro" id="IPR000182">
    <property type="entry name" value="GNAT_dom"/>
</dbReference>
<dbReference type="PANTHER" id="PTHR43792">
    <property type="entry name" value="GNAT FAMILY, PUTATIVE (AFU_ORTHOLOGUE AFUA_3G00765)-RELATED-RELATED"/>
    <property type="match status" value="1"/>
</dbReference>
<dbReference type="SUPFAM" id="SSF55729">
    <property type="entry name" value="Acyl-CoA N-acyltransferases (Nat)"/>
    <property type="match status" value="1"/>
</dbReference>
<dbReference type="AlphaFoldDB" id="A0A140DTJ5"/>
<gene>
    <name evidence="2" type="ORF">AALO17_08380</name>
</gene>
<dbReference type="PROSITE" id="PS51186">
    <property type="entry name" value="GNAT"/>
    <property type="match status" value="1"/>
</dbReference>
<dbReference type="KEGG" id="fro:AALO17_08380"/>
<reference evidence="2 3" key="1">
    <citation type="journal article" date="2016" name="Gut Pathog.">
        <title>Whole genome sequencing of "Faecalibaculum rodentium" ALO17, isolated from C57BL/6J laboratory mouse feces.</title>
        <authorList>
            <person name="Lim S."/>
            <person name="Chang D.H."/>
            <person name="Ahn S."/>
            <person name="Kim B.C."/>
        </authorList>
    </citation>
    <scope>NUCLEOTIDE SEQUENCE [LARGE SCALE GENOMIC DNA]</scope>
    <source>
        <strain evidence="2 3">Alo17</strain>
    </source>
</reference>
<keyword evidence="3" id="KW-1185">Reference proteome</keyword>
<dbReference type="InterPro" id="IPR051531">
    <property type="entry name" value="N-acetyltransferase"/>
</dbReference>
<evidence type="ECO:0000313" key="2">
    <source>
        <dbReference type="EMBL" id="AMK53972.1"/>
    </source>
</evidence>
<dbReference type="GO" id="GO:0016747">
    <property type="term" value="F:acyltransferase activity, transferring groups other than amino-acyl groups"/>
    <property type="evidence" value="ECO:0007669"/>
    <property type="project" value="InterPro"/>
</dbReference>
<sequence length="159" mass="18731">MRMTKRLNFRMWRESDAGLLYSQDRGRGYAVYLNWKEPSSPDHAREIIRQRLQHSLCWMITFRDGSLAGCLEIGLQDHEIGFWICDSAMEGEYAQEILKTGAAHAFENLDLKELWSGFDPGDKRSEKLLADCGFIQDHWVIRENENREFRKTVMVCRKR</sequence>
<accession>A0A140DTJ5</accession>
<dbReference type="EMBL" id="CP011391">
    <property type="protein sequence ID" value="AMK53972.1"/>
    <property type="molecule type" value="Genomic_DNA"/>
</dbReference>
<name>A0A140DTJ5_9FIRM</name>
<organism evidence="2 3">
    <name type="scientific">Faecalibaculum rodentium</name>
    <dbReference type="NCBI Taxonomy" id="1702221"/>
    <lineage>
        <taxon>Bacteria</taxon>
        <taxon>Bacillati</taxon>
        <taxon>Bacillota</taxon>
        <taxon>Erysipelotrichia</taxon>
        <taxon>Erysipelotrichales</taxon>
        <taxon>Erysipelotrichaceae</taxon>
        <taxon>Faecalibaculum</taxon>
    </lineage>
</organism>
<evidence type="ECO:0000313" key="3">
    <source>
        <dbReference type="Proteomes" id="UP000069771"/>
    </source>
</evidence>
<dbReference type="Gene3D" id="3.40.630.30">
    <property type="match status" value="1"/>
</dbReference>